<keyword evidence="2" id="KW-0012">Acyltransferase</keyword>
<evidence type="ECO:0000313" key="4">
    <source>
        <dbReference type="EMBL" id="WXB98949.1"/>
    </source>
</evidence>
<evidence type="ECO:0000259" key="3">
    <source>
        <dbReference type="PROSITE" id="PS51186"/>
    </source>
</evidence>
<dbReference type="CDD" id="cd04301">
    <property type="entry name" value="NAT_SF"/>
    <property type="match status" value="1"/>
</dbReference>
<dbReference type="InterPro" id="IPR000182">
    <property type="entry name" value="GNAT_dom"/>
</dbReference>
<proteinExistence type="predicted"/>
<dbReference type="SUPFAM" id="SSF55729">
    <property type="entry name" value="Acyl-CoA N-acyltransferases (Nat)"/>
    <property type="match status" value="1"/>
</dbReference>
<sequence length="101" mass="11381">MDKGCKYLVAKDGDAFQGWVLIGGGKDSLTDQTYGFVYELYVLEPFRKNGLGRKLMEEAMNHLKSEGHKEVRLSVFAGNQAIQLYEEMGFAPRTLVMSSRI</sequence>
<evidence type="ECO:0000256" key="1">
    <source>
        <dbReference type="ARBA" id="ARBA00022679"/>
    </source>
</evidence>
<name>A0ABZ2NM99_9BACI</name>
<protein>
    <submittedName>
        <fullName evidence="4">GNAT family N-acetyltransferase</fullName>
    </submittedName>
</protein>
<feature type="domain" description="N-acetyltransferase" evidence="3">
    <location>
        <begin position="1"/>
        <end position="101"/>
    </location>
</feature>
<dbReference type="InterPro" id="IPR050680">
    <property type="entry name" value="YpeA/RimI_acetyltransf"/>
</dbReference>
<dbReference type="PROSITE" id="PS51186">
    <property type="entry name" value="GNAT"/>
    <property type="match status" value="1"/>
</dbReference>
<dbReference type="Pfam" id="PF00583">
    <property type="entry name" value="Acetyltransf_1"/>
    <property type="match status" value="1"/>
</dbReference>
<evidence type="ECO:0000256" key="2">
    <source>
        <dbReference type="ARBA" id="ARBA00023315"/>
    </source>
</evidence>
<organism evidence="4 5">
    <name type="scientific">Metabacillus sediminis</name>
    <dbReference type="NCBI Taxonomy" id="3117746"/>
    <lineage>
        <taxon>Bacteria</taxon>
        <taxon>Bacillati</taxon>
        <taxon>Bacillota</taxon>
        <taxon>Bacilli</taxon>
        <taxon>Bacillales</taxon>
        <taxon>Bacillaceae</taxon>
        <taxon>Metabacillus</taxon>
    </lineage>
</organism>
<keyword evidence="5" id="KW-1185">Reference proteome</keyword>
<keyword evidence="1" id="KW-0808">Transferase</keyword>
<dbReference type="InterPro" id="IPR016181">
    <property type="entry name" value="Acyl_CoA_acyltransferase"/>
</dbReference>
<dbReference type="PANTHER" id="PTHR43420">
    <property type="entry name" value="ACETYLTRANSFERASE"/>
    <property type="match status" value="1"/>
</dbReference>
<gene>
    <name evidence="4" type="ORF">WCV65_03365</name>
</gene>
<evidence type="ECO:0000313" key="5">
    <source>
        <dbReference type="Proteomes" id="UP001377337"/>
    </source>
</evidence>
<dbReference type="Gene3D" id="3.40.630.30">
    <property type="match status" value="1"/>
</dbReference>
<dbReference type="RefSeq" id="WP_338782139.1">
    <property type="nucleotide sequence ID" value="NZ_CP147407.1"/>
</dbReference>
<dbReference type="Proteomes" id="UP001377337">
    <property type="component" value="Chromosome"/>
</dbReference>
<dbReference type="EMBL" id="CP147407">
    <property type="protein sequence ID" value="WXB98949.1"/>
    <property type="molecule type" value="Genomic_DNA"/>
</dbReference>
<accession>A0ABZ2NM99</accession>
<reference evidence="4 5" key="1">
    <citation type="submission" date="2024-02" db="EMBL/GenBank/DDBJ databases">
        <title>Seven novel Bacillus-like species.</title>
        <authorList>
            <person name="Liu G."/>
        </authorList>
    </citation>
    <scope>NUCLEOTIDE SEQUENCE [LARGE SCALE GENOMIC DNA]</scope>
    <source>
        <strain evidence="4 5">FJAT-52054</strain>
    </source>
</reference>
<dbReference type="PANTHER" id="PTHR43420:SF41">
    <property type="entry name" value="IAA ACETYLTRANSFERASE"/>
    <property type="match status" value="1"/>
</dbReference>